<keyword evidence="2" id="KW-1185">Reference proteome</keyword>
<dbReference type="EMBL" id="CAJJDN010000202">
    <property type="protein sequence ID" value="CAD8128973.1"/>
    <property type="molecule type" value="Genomic_DNA"/>
</dbReference>
<sequence>MQIDWGTLREKFSIEITEFKEEKKESINARKKEKKKVNKYEGDRYKSYFKEISFDWASLADIIPIWNRYTRWKEDVTKEERQKKYIGILEIQRLMNIKYTFSMRLVPLSPNIRRITKLDLYMSNRVFCIGIRSADEFLGVNRVCQNKERRKNDDIHRHIKCIPYSKQRQTILYNNKKEMDGGNTSKIFNDIIL</sequence>
<protein>
    <submittedName>
        <fullName evidence="1">Uncharacterized protein</fullName>
    </submittedName>
</protein>
<dbReference type="Proteomes" id="UP000692954">
    <property type="component" value="Unassembled WGS sequence"/>
</dbReference>
<evidence type="ECO:0000313" key="2">
    <source>
        <dbReference type="Proteomes" id="UP000692954"/>
    </source>
</evidence>
<accession>A0A8S1RNL1</accession>
<reference evidence="1" key="1">
    <citation type="submission" date="2021-01" db="EMBL/GenBank/DDBJ databases">
        <authorList>
            <consortium name="Genoscope - CEA"/>
            <person name="William W."/>
        </authorList>
    </citation>
    <scope>NUCLEOTIDE SEQUENCE</scope>
</reference>
<proteinExistence type="predicted"/>
<gene>
    <name evidence="1" type="ORF">PSON_ATCC_30995.1.T2020004</name>
</gene>
<organism evidence="1 2">
    <name type="scientific">Paramecium sonneborni</name>
    <dbReference type="NCBI Taxonomy" id="65129"/>
    <lineage>
        <taxon>Eukaryota</taxon>
        <taxon>Sar</taxon>
        <taxon>Alveolata</taxon>
        <taxon>Ciliophora</taxon>
        <taxon>Intramacronucleata</taxon>
        <taxon>Oligohymenophorea</taxon>
        <taxon>Peniculida</taxon>
        <taxon>Parameciidae</taxon>
        <taxon>Paramecium</taxon>
    </lineage>
</organism>
<comment type="caution">
    <text evidence="1">The sequence shown here is derived from an EMBL/GenBank/DDBJ whole genome shotgun (WGS) entry which is preliminary data.</text>
</comment>
<dbReference type="AlphaFoldDB" id="A0A8S1RNL1"/>
<evidence type="ECO:0000313" key="1">
    <source>
        <dbReference type="EMBL" id="CAD8128973.1"/>
    </source>
</evidence>
<name>A0A8S1RNL1_9CILI</name>